<dbReference type="EMBL" id="MU274901">
    <property type="protein sequence ID" value="KAI0093986.1"/>
    <property type="molecule type" value="Genomic_DNA"/>
</dbReference>
<dbReference type="Proteomes" id="UP001055072">
    <property type="component" value="Unassembled WGS sequence"/>
</dbReference>
<sequence>MVCATANNAAHACLARIHPLHSLTRVTFNDDDSLSLSLSVFVSLNSRQTGLKRGFGAVLDLLMDVGASHARTAHLSSSARPHITTGSGPRLSHSSTLSSRWAQLVYPSPSPMSQAKLTLRPPPNVDFVQGQY</sequence>
<evidence type="ECO:0000313" key="2">
    <source>
        <dbReference type="Proteomes" id="UP001055072"/>
    </source>
</evidence>
<proteinExistence type="predicted"/>
<comment type="caution">
    <text evidence="1">The sequence shown here is derived from an EMBL/GenBank/DDBJ whole genome shotgun (WGS) entry which is preliminary data.</text>
</comment>
<accession>A0ACB8UII0</accession>
<gene>
    <name evidence="1" type="ORF">BDY19DRAFT_289910</name>
</gene>
<organism evidence="1 2">
    <name type="scientific">Irpex rosettiformis</name>
    <dbReference type="NCBI Taxonomy" id="378272"/>
    <lineage>
        <taxon>Eukaryota</taxon>
        <taxon>Fungi</taxon>
        <taxon>Dikarya</taxon>
        <taxon>Basidiomycota</taxon>
        <taxon>Agaricomycotina</taxon>
        <taxon>Agaricomycetes</taxon>
        <taxon>Polyporales</taxon>
        <taxon>Irpicaceae</taxon>
        <taxon>Irpex</taxon>
    </lineage>
</organism>
<protein>
    <submittedName>
        <fullName evidence="1">Uncharacterized protein</fullName>
    </submittedName>
</protein>
<reference evidence="1" key="1">
    <citation type="journal article" date="2021" name="Environ. Microbiol.">
        <title>Gene family expansions and transcriptome signatures uncover fungal adaptations to wood decay.</title>
        <authorList>
            <person name="Hage H."/>
            <person name="Miyauchi S."/>
            <person name="Viragh M."/>
            <person name="Drula E."/>
            <person name="Min B."/>
            <person name="Chaduli D."/>
            <person name="Navarro D."/>
            <person name="Favel A."/>
            <person name="Norest M."/>
            <person name="Lesage-Meessen L."/>
            <person name="Balint B."/>
            <person name="Merenyi Z."/>
            <person name="de Eugenio L."/>
            <person name="Morin E."/>
            <person name="Martinez A.T."/>
            <person name="Baldrian P."/>
            <person name="Stursova M."/>
            <person name="Martinez M.J."/>
            <person name="Novotny C."/>
            <person name="Magnuson J.K."/>
            <person name="Spatafora J.W."/>
            <person name="Maurice S."/>
            <person name="Pangilinan J."/>
            <person name="Andreopoulos W."/>
            <person name="LaButti K."/>
            <person name="Hundley H."/>
            <person name="Na H."/>
            <person name="Kuo A."/>
            <person name="Barry K."/>
            <person name="Lipzen A."/>
            <person name="Henrissat B."/>
            <person name="Riley R."/>
            <person name="Ahrendt S."/>
            <person name="Nagy L.G."/>
            <person name="Grigoriev I.V."/>
            <person name="Martin F."/>
            <person name="Rosso M.N."/>
        </authorList>
    </citation>
    <scope>NUCLEOTIDE SEQUENCE</scope>
    <source>
        <strain evidence="1">CBS 384.51</strain>
    </source>
</reference>
<keyword evidence="2" id="KW-1185">Reference proteome</keyword>
<name>A0ACB8UII0_9APHY</name>
<evidence type="ECO:0000313" key="1">
    <source>
        <dbReference type="EMBL" id="KAI0093986.1"/>
    </source>
</evidence>